<dbReference type="OrthoDB" id="6427874at2759"/>
<dbReference type="EMBL" id="BGPR01002628">
    <property type="protein sequence ID" value="GBM76525.1"/>
    <property type="molecule type" value="Genomic_DNA"/>
</dbReference>
<proteinExistence type="predicted"/>
<gene>
    <name evidence="1" type="ORF">AVEN_128832_1</name>
</gene>
<keyword evidence="2" id="KW-1185">Reference proteome</keyword>
<name>A0A4Y2IFS9_ARAVE</name>
<evidence type="ECO:0000313" key="1">
    <source>
        <dbReference type="EMBL" id="GBM76525.1"/>
    </source>
</evidence>
<dbReference type="AlphaFoldDB" id="A0A4Y2IFS9"/>
<reference evidence="1 2" key="1">
    <citation type="journal article" date="2019" name="Sci. Rep.">
        <title>Orb-weaving spider Araneus ventricosus genome elucidates the spidroin gene catalogue.</title>
        <authorList>
            <person name="Kono N."/>
            <person name="Nakamura H."/>
            <person name="Ohtoshi R."/>
            <person name="Moran D.A.P."/>
            <person name="Shinohara A."/>
            <person name="Yoshida Y."/>
            <person name="Fujiwara M."/>
            <person name="Mori M."/>
            <person name="Tomita M."/>
            <person name="Arakawa K."/>
        </authorList>
    </citation>
    <scope>NUCLEOTIDE SEQUENCE [LARGE SCALE GENOMIC DNA]</scope>
</reference>
<accession>A0A4Y2IFS9</accession>
<protein>
    <submittedName>
        <fullName evidence="1">Uncharacterized protein</fullName>
    </submittedName>
</protein>
<sequence length="142" mass="16558">MPICGTNRSCKASQLTTFFHQVMVRMVEVSRDPPQFDKEKEQMLIHDTGKVPEIPVGIRKSYIIDVSDRNATGKRFVVQRGMLTGVLFLFKKCHQQNRNVFDCKSRAPFFPQEYAIFDYKKFPLLLRVHYALDIDRNATSRN</sequence>
<dbReference type="Proteomes" id="UP000499080">
    <property type="component" value="Unassembled WGS sequence"/>
</dbReference>
<organism evidence="1 2">
    <name type="scientific">Araneus ventricosus</name>
    <name type="common">Orbweaver spider</name>
    <name type="synonym">Epeira ventricosa</name>
    <dbReference type="NCBI Taxonomy" id="182803"/>
    <lineage>
        <taxon>Eukaryota</taxon>
        <taxon>Metazoa</taxon>
        <taxon>Ecdysozoa</taxon>
        <taxon>Arthropoda</taxon>
        <taxon>Chelicerata</taxon>
        <taxon>Arachnida</taxon>
        <taxon>Araneae</taxon>
        <taxon>Araneomorphae</taxon>
        <taxon>Entelegynae</taxon>
        <taxon>Araneoidea</taxon>
        <taxon>Araneidae</taxon>
        <taxon>Araneus</taxon>
    </lineage>
</organism>
<evidence type="ECO:0000313" key="2">
    <source>
        <dbReference type="Proteomes" id="UP000499080"/>
    </source>
</evidence>
<comment type="caution">
    <text evidence="1">The sequence shown here is derived from an EMBL/GenBank/DDBJ whole genome shotgun (WGS) entry which is preliminary data.</text>
</comment>